<reference evidence="2 3" key="1">
    <citation type="journal article" date="2016" name="Nat. Commun.">
        <title>Thousands of microbial genomes shed light on interconnected biogeochemical processes in an aquifer system.</title>
        <authorList>
            <person name="Anantharaman K."/>
            <person name="Brown C.T."/>
            <person name="Hug L.A."/>
            <person name="Sharon I."/>
            <person name="Castelle C.J."/>
            <person name="Probst A.J."/>
            <person name="Thomas B.C."/>
            <person name="Singh A."/>
            <person name="Wilkins M.J."/>
            <person name="Karaoz U."/>
            <person name="Brodie E.L."/>
            <person name="Williams K.H."/>
            <person name="Hubbard S.S."/>
            <person name="Banfield J.F."/>
        </authorList>
    </citation>
    <scope>NUCLEOTIDE SEQUENCE [LARGE SCALE GENOMIC DNA]</scope>
</reference>
<dbReference type="Proteomes" id="UP000178565">
    <property type="component" value="Unassembled WGS sequence"/>
</dbReference>
<accession>A0A1F5KTW1</accession>
<dbReference type="EMBL" id="MFDM01000005">
    <property type="protein sequence ID" value="OGE44255.1"/>
    <property type="molecule type" value="Genomic_DNA"/>
</dbReference>
<sequence length="167" mass="18654">METKTGSTEQPSSAEQELSQQEIAPHVLRLNGEFRNILKSWPELNGAALDLFLTNDKFHPKNTVVFTRGGVSYEVQANEGTLEITRAEKPEGFEEDGWTEDGERRRRVSSKSLYISAPGKNSRFDQSSDIGYEGPDLYGSTEIHTVPYNTQAVLEKAEVFLNELKAG</sequence>
<evidence type="ECO:0000313" key="3">
    <source>
        <dbReference type="Proteomes" id="UP000178565"/>
    </source>
</evidence>
<comment type="caution">
    <text evidence="2">The sequence shown here is derived from an EMBL/GenBank/DDBJ whole genome shotgun (WGS) entry which is preliminary data.</text>
</comment>
<dbReference type="AlphaFoldDB" id="A0A1F5KTW1"/>
<evidence type="ECO:0000256" key="1">
    <source>
        <dbReference type="SAM" id="MobiDB-lite"/>
    </source>
</evidence>
<proteinExistence type="predicted"/>
<feature type="region of interest" description="Disordered" evidence="1">
    <location>
        <begin position="1"/>
        <end position="21"/>
    </location>
</feature>
<protein>
    <submittedName>
        <fullName evidence="2">Uncharacterized protein</fullName>
    </submittedName>
</protein>
<organism evidence="2 3">
    <name type="scientific">Candidatus Daviesbacteria bacterium RIFCSPLOWO2_01_FULL_39_12</name>
    <dbReference type="NCBI Taxonomy" id="1797785"/>
    <lineage>
        <taxon>Bacteria</taxon>
        <taxon>Candidatus Daviesiibacteriota</taxon>
    </lineage>
</organism>
<gene>
    <name evidence="2" type="ORF">A3B45_01720</name>
</gene>
<evidence type="ECO:0000313" key="2">
    <source>
        <dbReference type="EMBL" id="OGE44255.1"/>
    </source>
</evidence>
<dbReference type="STRING" id="1797785.A3B45_01720"/>
<name>A0A1F5KTW1_9BACT</name>